<dbReference type="PROSITE" id="PS51109">
    <property type="entry name" value="G5"/>
    <property type="match status" value="1"/>
</dbReference>
<dbReference type="CDD" id="cd12797">
    <property type="entry name" value="M23_peptidase"/>
    <property type="match status" value="1"/>
</dbReference>
<dbReference type="Gene3D" id="2.20.230.10">
    <property type="entry name" value="Resuscitation-promoting factor rpfb"/>
    <property type="match status" value="1"/>
</dbReference>
<dbReference type="eggNOG" id="COG0739">
    <property type="taxonomic scope" value="Bacteria"/>
</dbReference>
<dbReference type="SUPFAM" id="SSF54106">
    <property type="entry name" value="LysM domain"/>
    <property type="match status" value="1"/>
</dbReference>
<evidence type="ECO:0000256" key="2">
    <source>
        <dbReference type="SAM" id="Phobius"/>
    </source>
</evidence>
<dbReference type="EMBL" id="CP002739">
    <property type="protein sequence ID" value="AEF18338.1"/>
    <property type="molecule type" value="Genomic_DNA"/>
</dbReference>
<dbReference type="PANTHER" id="PTHR21666">
    <property type="entry name" value="PEPTIDASE-RELATED"/>
    <property type="match status" value="1"/>
</dbReference>
<evidence type="ECO:0000256" key="1">
    <source>
        <dbReference type="ARBA" id="ARBA00022729"/>
    </source>
</evidence>
<dbReference type="Gene3D" id="2.70.70.10">
    <property type="entry name" value="Glucose Permease (Domain IIA)"/>
    <property type="match status" value="1"/>
</dbReference>
<sequence length="401" mass="44733">MDNEDKSNPFSCNLIKKVSIKRRFILTATLTILFAVVFYIGIDKSAFFSTEDQSLNHFAYSVEQGRFVRIDRPTAIVVDGFNVVTLKNREDALWVLNDILDKYKNGSMKVYFKNDVKLVEVDSPAVKIETVGEALKKLEGDDVETYTVKDHDTLWSISRKFSISLDDIYKLNPMVTTTIFKGQILKVKELKPVLTVVSERKIVYMDDIPHETVYQKDGDMFANASKVVANGEDGVKIVTAVLKYYNGQISEKDVINEEVVKDPADEIVSVGTKNLSTAIALDYPIRGHIVITSRYGQRWGRLHAGIDIAASMNDPIYAADGGTVVFAGWENGYGNLVEVDHGNGYVTYYGHASKLLVKKGDKVNKGQEIALVGMTGNTTGPHVHFEVRKNGVPVNPMMYLK</sequence>
<dbReference type="PANTHER" id="PTHR21666:SF270">
    <property type="entry name" value="MUREIN HYDROLASE ACTIVATOR ENVC"/>
    <property type="match status" value="1"/>
</dbReference>
<dbReference type="InterPro" id="IPR011055">
    <property type="entry name" value="Dup_hybrid_motif"/>
</dbReference>
<evidence type="ECO:0000259" key="4">
    <source>
        <dbReference type="PROSITE" id="PS51782"/>
    </source>
</evidence>
<dbReference type="RefSeq" id="WP_013789063.1">
    <property type="nucleotide sequence ID" value="NC_015555.1"/>
</dbReference>
<dbReference type="PROSITE" id="PS51782">
    <property type="entry name" value="LYSM"/>
    <property type="match status" value="1"/>
</dbReference>
<dbReference type="KEGG" id="txy:Thexy_2338"/>
<keyword evidence="2" id="KW-0472">Membrane</keyword>
<evidence type="ECO:0000313" key="6">
    <source>
        <dbReference type="Proteomes" id="UP000007239"/>
    </source>
</evidence>
<feature type="domain" description="LysM" evidence="4">
    <location>
        <begin position="144"/>
        <end position="187"/>
    </location>
</feature>
<evidence type="ECO:0000313" key="5">
    <source>
        <dbReference type="EMBL" id="AEF18338.1"/>
    </source>
</evidence>
<accession>F6BFN4</accession>
<dbReference type="InterPro" id="IPR050570">
    <property type="entry name" value="Cell_wall_metabolism_enzyme"/>
</dbReference>
<proteinExistence type="predicted"/>
<dbReference type="Pfam" id="PF01551">
    <property type="entry name" value="Peptidase_M23"/>
    <property type="match status" value="1"/>
</dbReference>
<reference evidence="5" key="1">
    <citation type="submission" date="2011-05" db="EMBL/GenBank/DDBJ databases">
        <title>Complete sequence of Thermoanaerobacterium xylanolyticum LX-11.</title>
        <authorList>
            <consortium name="US DOE Joint Genome Institute"/>
            <person name="Lucas S."/>
            <person name="Han J."/>
            <person name="Lapidus A."/>
            <person name="Cheng J.-F."/>
            <person name="Goodwin L."/>
            <person name="Pitluck S."/>
            <person name="Peters L."/>
            <person name="Mikhailova N."/>
            <person name="Lu M."/>
            <person name="Han C."/>
            <person name="Tapia R."/>
            <person name="Land M."/>
            <person name="Hauser L."/>
            <person name="Kyrpides N."/>
            <person name="Ivanova N."/>
            <person name="Pagani I."/>
            <person name="Hemme C."/>
            <person name="Woyke T."/>
        </authorList>
    </citation>
    <scope>NUCLEOTIDE SEQUENCE</scope>
    <source>
        <strain evidence="5">LX-11</strain>
    </source>
</reference>
<dbReference type="HOGENOM" id="CLU_027710_2_1_9"/>
<protein>
    <submittedName>
        <fullName evidence="5">Peptidase M23</fullName>
    </submittedName>
</protein>
<dbReference type="CDD" id="cd00118">
    <property type="entry name" value="LysM"/>
    <property type="match status" value="1"/>
</dbReference>
<dbReference type="SUPFAM" id="SSF51261">
    <property type="entry name" value="Duplicated hybrid motif"/>
    <property type="match status" value="1"/>
</dbReference>
<dbReference type="InterPro" id="IPR016047">
    <property type="entry name" value="M23ase_b-sheet_dom"/>
</dbReference>
<keyword evidence="6" id="KW-1185">Reference proteome</keyword>
<dbReference type="AlphaFoldDB" id="F6BFN4"/>
<keyword evidence="1" id="KW-0732">Signal</keyword>
<dbReference type="STRING" id="858215.Thexy_2338"/>
<dbReference type="Pfam" id="PF01476">
    <property type="entry name" value="LysM"/>
    <property type="match status" value="1"/>
</dbReference>
<dbReference type="Pfam" id="PF07501">
    <property type="entry name" value="G5"/>
    <property type="match status" value="1"/>
</dbReference>
<keyword evidence="2" id="KW-0812">Transmembrane</keyword>
<feature type="domain" description="G5" evidence="3">
    <location>
        <begin position="194"/>
        <end position="274"/>
    </location>
</feature>
<dbReference type="GO" id="GO:0004222">
    <property type="term" value="F:metalloendopeptidase activity"/>
    <property type="evidence" value="ECO:0007669"/>
    <property type="project" value="TreeGrafter"/>
</dbReference>
<dbReference type="SMART" id="SM00257">
    <property type="entry name" value="LysM"/>
    <property type="match status" value="1"/>
</dbReference>
<evidence type="ECO:0000259" key="3">
    <source>
        <dbReference type="PROSITE" id="PS51109"/>
    </source>
</evidence>
<name>F6BFN4_THEXL</name>
<dbReference type="InterPro" id="IPR018392">
    <property type="entry name" value="LysM"/>
</dbReference>
<dbReference type="eggNOG" id="COG3583">
    <property type="taxonomic scope" value="Bacteria"/>
</dbReference>
<dbReference type="Gene3D" id="3.10.350.10">
    <property type="entry name" value="LysM domain"/>
    <property type="match status" value="1"/>
</dbReference>
<dbReference type="Proteomes" id="UP000007239">
    <property type="component" value="Chromosome"/>
</dbReference>
<keyword evidence="2" id="KW-1133">Transmembrane helix</keyword>
<dbReference type="SMART" id="SM01208">
    <property type="entry name" value="G5"/>
    <property type="match status" value="1"/>
</dbReference>
<dbReference type="InterPro" id="IPR036779">
    <property type="entry name" value="LysM_dom_sf"/>
</dbReference>
<feature type="transmembrane region" description="Helical" evidence="2">
    <location>
        <begin position="24"/>
        <end position="42"/>
    </location>
</feature>
<organism evidence="5 6">
    <name type="scientific">Thermoanaerobacterium xylanolyticum (strain ATCC 49914 / DSM 7097 / LX-11)</name>
    <dbReference type="NCBI Taxonomy" id="858215"/>
    <lineage>
        <taxon>Bacteria</taxon>
        <taxon>Bacillati</taxon>
        <taxon>Bacillota</taxon>
        <taxon>Clostridia</taxon>
        <taxon>Thermoanaerobacterales</taxon>
        <taxon>Thermoanaerobacteraceae</taxon>
        <taxon>Thermoanaerobacterium</taxon>
    </lineage>
</organism>
<dbReference type="InterPro" id="IPR011098">
    <property type="entry name" value="G5_dom"/>
</dbReference>
<gene>
    <name evidence="5" type="ordered locus">Thexy_2338</name>
</gene>